<dbReference type="Proteomes" id="UP001054252">
    <property type="component" value="Unassembled WGS sequence"/>
</dbReference>
<evidence type="ECO:0000256" key="2">
    <source>
        <dbReference type="ARBA" id="ARBA00022737"/>
    </source>
</evidence>
<keyword evidence="5" id="KW-1185">Reference proteome</keyword>
<dbReference type="EMBL" id="BPVZ01000095">
    <property type="protein sequence ID" value="GKV32364.1"/>
    <property type="molecule type" value="Genomic_DNA"/>
</dbReference>
<sequence>MNSPARENDNQGEIFLMLRMKNTDSENMGVDEEADDSMHIFTGHTGEIYAVTCSPTHPTLVAAGGGDDKGFLWRIGEGDWASELQGHGDSVSSLTFSSDGQLLASGGFDGLVQIWGSSGNLIH</sequence>
<dbReference type="PROSITE" id="PS50294">
    <property type="entry name" value="WD_REPEATS_REGION"/>
    <property type="match status" value="1"/>
</dbReference>
<evidence type="ECO:0000313" key="4">
    <source>
        <dbReference type="EMBL" id="GKV32364.1"/>
    </source>
</evidence>
<keyword evidence="1 3" id="KW-0853">WD repeat</keyword>
<gene>
    <name evidence="4" type="ORF">SLEP1_g40978</name>
</gene>
<reference evidence="4 5" key="1">
    <citation type="journal article" date="2021" name="Commun. Biol.">
        <title>The genome of Shorea leprosula (Dipterocarpaceae) highlights the ecological relevance of drought in aseasonal tropical rainforests.</title>
        <authorList>
            <person name="Ng K.K.S."/>
            <person name="Kobayashi M.J."/>
            <person name="Fawcett J.A."/>
            <person name="Hatakeyama M."/>
            <person name="Paape T."/>
            <person name="Ng C.H."/>
            <person name="Ang C.C."/>
            <person name="Tnah L.H."/>
            <person name="Lee C.T."/>
            <person name="Nishiyama T."/>
            <person name="Sese J."/>
            <person name="O'Brien M.J."/>
            <person name="Copetti D."/>
            <person name="Mohd Noor M.I."/>
            <person name="Ong R.C."/>
            <person name="Putra M."/>
            <person name="Sireger I.Z."/>
            <person name="Indrioko S."/>
            <person name="Kosugi Y."/>
            <person name="Izuno A."/>
            <person name="Isagi Y."/>
            <person name="Lee S.L."/>
            <person name="Shimizu K.K."/>
        </authorList>
    </citation>
    <scope>NUCLEOTIDE SEQUENCE [LARGE SCALE GENOMIC DNA]</scope>
    <source>
        <strain evidence="4">214</strain>
    </source>
</reference>
<dbReference type="Gene3D" id="2.130.10.10">
    <property type="entry name" value="YVTN repeat-like/Quinoprotein amine dehydrogenase"/>
    <property type="match status" value="1"/>
</dbReference>
<dbReference type="PROSITE" id="PS50082">
    <property type="entry name" value="WD_REPEATS_2"/>
    <property type="match status" value="1"/>
</dbReference>
<dbReference type="PANTHER" id="PTHR19857">
    <property type="entry name" value="MITOCHONDRIAL DIVISION PROTEIN 1-RELATED"/>
    <property type="match status" value="1"/>
</dbReference>
<evidence type="ECO:0000256" key="1">
    <source>
        <dbReference type="ARBA" id="ARBA00022574"/>
    </source>
</evidence>
<evidence type="ECO:0008006" key="6">
    <source>
        <dbReference type="Google" id="ProtNLM"/>
    </source>
</evidence>
<feature type="repeat" description="WD" evidence="3">
    <location>
        <begin position="84"/>
        <end position="115"/>
    </location>
</feature>
<keyword evidence="2" id="KW-0677">Repeat</keyword>
<dbReference type="SMART" id="SM00320">
    <property type="entry name" value="WD40"/>
    <property type="match status" value="2"/>
</dbReference>
<dbReference type="InterPro" id="IPR036322">
    <property type="entry name" value="WD40_repeat_dom_sf"/>
</dbReference>
<dbReference type="InterPro" id="IPR001680">
    <property type="entry name" value="WD40_rpt"/>
</dbReference>
<dbReference type="InterPro" id="IPR051179">
    <property type="entry name" value="WD_repeat_multifunction"/>
</dbReference>
<dbReference type="AlphaFoldDB" id="A0AAV5L5Z5"/>
<protein>
    <recommendedName>
        <fullName evidence="6">Angio-associated migratory cell protein</fullName>
    </recommendedName>
</protein>
<dbReference type="SUPFAM" id="SSF50978">
    <property type="entry name" value="WD40 repeat-like"/>
    <property type="match status" value="1"/>
</dbReference>
<dbReference type="Pfam" id="PF00400">
    <property type="entry name" value="WD40"/>
    <property type="match status" value="2"/>
</dbReference>
<name>A0AAV5L5Z5_9ROSI</name>
<dbReference type="InterPro" id="IPR015943">
    <property type="entry name" value="WD40/YVTN_repeat-like_dom_sf"/>
</dbReference>
<comment type="caution">
    <text evidence="4">The sequence shown here is derived from an EMBL/GenBank/DDBJ whole genome shotgun (WGS) entry which is preliminary data.</text>
</comment>
<proteinExistence type="predicted"/>
<evidence type="ECO:0000256" key="3">
    <source>
        <dbReference type="PROSITE-ProRule" id="PRU00221"/>
    </source>
</evidence>
<organism evidence="4 5">
    <name type="scientific">Rubroshorea leprosula</name>
    <dbReference type="NCBI Taxonomy" id="152421"/>
    <lineage>
        <taxon>Eukaryota</taxon>
        <taxon>Viridiplantae</taxon>
        <taxon>Streptophyta</taxon>
        <taxon>Embryophyta</taxon>
        <taxon>Tracheophyta</taxon>
        <taxon>Spermatophyta</taxon>
        <taxon>Magnoliopsida</taxon>
        <taxon>eudicotyledons</taxon>
        <taxon>Gunneridae</taxon>
        <taxon>Pentapetalae</taxon>
        <taxon>rosids</taxon>
        <taxon>malvids</taxon>
        <taxon>Malvales</taxon>
        <taxon>Dipterocarpaceae</taxon>
        <taxon>Rubroshorea</taxon>
    </lineage>
</organism>
<evidence type="ECO:0000313" key="5">
    <source>
        <dbReference type="Proteomes" id="UP001054252"/>
    </source>
</evidence>
<dbReference type="PANTHER" id="PTHR19857:SF8">
    <property type="entry name" value="ANGIO-ASSOCIATED MIGRATORY CELL PROTEIN"/>
    <property type="match status" value="1"/>
</dbReference>
<accession>A0AAV5L5Z5</accession>